<dbReference type="EMBL" id="BAAADA010000115">
    <property type="protein sequence ID" value="GAA0485971.1"/>
    <property type="molecule type" value="Genomic_DNA"/>
</dbReference>
<accession>A0ABN1AXJ2</accession>
<feature type="transmembrane region" description="Helical" evidence="1">
    <location>
        <begin position="7"/>
        <end position="27"/>
    </location>
</feature>
<comment type="caution">
    <text evidence="2">The sequence shown here is derived from an EMBL/GenBank/DDBJ whole genome shotgun (WGS) entry which is preliminary data.</text>
</comment>
<keyword evidence="1" id="KW-1133">Transmembrane helix</keyword>
<organism evidence="2 3">
    <name type="scientific">Alkalibacterium indicireducens</name>
    <dbReference type="NCBI Taxonomy" id="398758"/>
    <lineage>
        <taxon>Bacteria</taxon>
        <taxon>Bacillati</taxon>
        <taxon>Bacillota</taxon>
        <taxon>Bacilli</taxon>
        <taxon>Lactobacillales</taxon>
        <taxon>Carnobacteriaceae</taxon>
        <taxon>Alkalibacterium</taxon>
    </lineage>
</organism>
<name>A0ABN1AXJ2_9LACT</name>
<keyword evidence="3" id="KW-1185">Reference proteome</keyword>
<sequence>MTKNINVNVLILLVIATIFNLVLYVIYRDGLTLSAFVICFFSIVIFLYKNNRVGGK</sequence>
<feature type="transmembrane region" description="Helical" evidence="1">
    <location>
        <begin position="33"/>
        <end position="50"/>
    </location>
</feature>
<proteinExistence type="predicted"/>
<evidence type="ECO:0000313" key="3">
    <source>
        <dbReference type="Proteomes" id="UP001410648"/>
    </source>
</evidence>
<evidence type="ECO:0000313" key="2">
    <source>
        <dbReference type="EMBL" id="GAA0485971.1"/>
    </source>
</evidence>
<reference evidence="2 3" key="1">
    <citation type="journal article" date="2019" name="Int. J. Syst. Evol. Microbiol.">
        <title>The Global Catalogue of Microorganisms (GCM) 10K type strain sequencing project: providing services to taxonomists for standard genome sequencing and annotation.</title>
        <authorList>
            <consortium name="The Broad Institute Genomics Platform"/>
            <consortium name="The Broad Institute Genome Sequencing Center for Infectious Disease"/>
            <person name="Wu L."/>
            <person name="Ma J."/>
        </authorList>
    </citation>
    <scope>NUCLEOTIDE SEQUENCE [LARGE SCALE GENOMIC DNA]</scope>
    <source>
        <strain evidence="2 3">JCM 14232</strain>
    </source>
</reference>
<gene>
    <name evidence="2" type="ORF">GCM10008936_13510</name>
</gene>
<keyword evidence="1" id="KW-0812">Transmembrane</keyword>
<keyword evidence="1" id="KW-0472">Membrane</keyword>
<dbReference type="Proteomes" id="UP001410648">
    <property type="component" value="Unassembled WGS sequence"/>
</dbReference>
<protein>
    <submittedName>
        <fullName evidence="2">Uncharacterized protein</fullName>
    </submittedName>
</protein>
<evidence type="ECO:0000256" key="1">
    <source>
        <dbReference type="SAM" id="Phobius"/>
    </source>
</evidence>